<feature type="compositionally biased region" description="Low complexity" evidence="1">
    <location>
        <begin position="139"/>
        <end position="163"/>
    </location>
</feature>
<evidence type="ECO:0000256" key="2">
    <source>
        <dbReference type="SAM" id="Phobius"/>
    </source>
</evidence>
<evidence type="ECO:0000313" key="3">
    <source>
        <dbReference type="EMBL" id="URW74630.1"/>
    </source>
</evidence>
<feature type="compositionally biased region" description="Low complexity" evidence="1">
    <location>
        <begin position="57"/>
        <end position="87"/>
    </location>
</feature>
<reference evidence="3" key="1">
    <citation type="submission" date="2022-05" db="EMBL/GenBank/DDBJ databases">
        <title>Sphingomonas sp. strain RMG20 Genome sequencing and assembly.</title>
        <authorList>
            <person name="Kim I."/>
        </authorList>
    </citation>
    <scope>NUCLEOTIDE SEQUENCE</scope>
    <source>
        <strain evidence="3">RMG20</strain>
    </source>
</reference>
<protein>
    <submittedName>
        <fullName evidence="3">Cell envelope biogenesis protein TolA</fullName>
    </submittedName>
</protein>
<name>A0ABY4TQH6_9SPHN</name>
<dbReference type="Proteomes" id="UP001055580">
    <property type="component" value="Chromosome"/>
</dbReference>
<keyword evidence="2" id="KW-0812">Transmembrane</keyword>
<keyword evidence="4" id="KW-1185">Reference proteome</keyword>
<accession>A0ABY4TQH6</accession>
<dbReference type="Gene3D" id="3.30.1150.10">
    <property type="match status" value="1"/>
</dbReference>
<gene>
    <name evidence="3" type="ORF">M9980_08570</name>
</gene>
<organism evidence="3 4">
    <name type="scientific">Sphingomonas donggukensis</name>
    <dbReference type="NCBI Taxonomy" id="2949093"/>
    <lineage>
        <taxon>Bacteria</taxon>
        <taxon>Pseudomonadati</taxon>
        <taxon>Pseudomonadota</taxon>
        <taxon>Alphaproteobacteria</taxon>
        <taxon>Sphingomonadales</taxon>
        <taxon>Sphingomonadaceae</taxon>
        <taxon>Sphingomonas</taxon>
    </lineage>
</organism>
<feature type="transmembrane region" description="Helical" evidence="2">
    <location>
        <begin position="7"/>
        <end position="29"/>
    </location>
</feature>
<keyword evidence="2" id="KW-1133">Transmembrane helix</keyword>
<feature type="compositionally biased region" description="Pro residues" evidence="1">
    <location>
        <begin position="88"/>
        <end position="138"/>
    </location>
</feature>
<evidence type="ECO:0000256" key="1">
    <source>
        <dbReference type="SAM" id="MobiDB-lite"/>
    </source>
</evidence>
<keyword evidence="2" id="KW-0472">Membrane</keyword>
<dbReference type="RefSeq" id="WP_250749280.1">
    <property type="nucleotide sequence ID" value="NZ_CP098401.1"/>
</dbReference>
<sequence>MERAEKYGLGVAAAGHILLFGLLSVGFLATPNPLKLETKPIDISLVDAVALESAAPAATEAPATSQAPDVGPPEDAAPAPAPEVAEPAPAPVPPAPTPPRSAPPKPQPTPPEPAKPAPPRPAPAPKPAPVTKPAPPKPAAAKPAPAKPAPAKAAPAQPARTRPGLARPNVAPERAGTSPASKATRPRGSMLGDDFRKSLAISSEKGTGQAPRAAAVSAQAQAGLGSAIIRQVQPCANRIPNPGPGANQIVTKLRIRMNPDGALAGRPAVLSQSGVSDENERYSQRVGELAAAAVIQCAPYKLPSELYENGWKDIIINYRLPG</sequence>
<feature type="region of interest" description="Disordered" evidence="1">
    <location>
        <begin position="57"/>
        <end position="192"/>
    </location>
</feature>
<proteinExistence type="predicted"/>
<evidence type="ECO:0000313" key="4">
    <source>
        <dbReference type="Proteomes" id="UP001055580"/>
    </source>
</evidence>
<dbReference type="EMBL" id="CP098401">
    <property type="protein sequence ID" value="URW74630.1"/>
    <property type="molecule type" value="Genomic_DNA"/>
</dbReference>
<dbReference type="PRINTS" id="PR01217">
    <property type="entry name" value="PRICHEXTENSN"/>
</dbReference>